<evidence type="ECO:0000256" key="1">
    <source>
        <dbReference type="ARBA" id="ARBA00001964"/>
    </source>
</evidence>
<name>A0ABV7LFV0_9HYPH</name>
<evidence type="ECO:0000259" key="7">
    <source>
        <dbReference type="Pfam" id="PF02776"/>
    </source>
</evidence>
<dbReference type="InterPro" id="IPR029035">
    <property type="entry name" value="DHS-like_NAD/FAD-binding_dom"/>
</dbReference>
<evidence type="ECO:0000256" key="3">
    <source>
        <dbReference type="ARBA" id="ARBA00023052"/>
    </source>
</evidence>
<dbReference type="InterPro" id="IPR012001">
    <property type="entry name" value="Thiamin_PyroP_enz_TPP-bd_dom"/>
</dbReference>
<dbReference type="Pfam" id="PF00205">
    <property type="entry name" value="TPP_enzyme_M"/>
    <property type="match status" value="1"/>
</dbReference>
<keyword evidence="3 4" id="KW-0786">Thiamine pyrophosphate</keyword>
<dbReference type="InterPro" id="IPR045229">
    <property type="entry name" value="TPP_enz"/>
</dbReference>
<organism evidence="8 9">
    <name type="scientific">Camelimonas abortus</name>
    <dbReference type="NCBI Taxonomy" id="1017184"/>
    <lineage>
        <taxon>Bacteria</taxon>
        <taxon>Pseudomonadati</taxon>
        <taxon>Pseudomonadota</taxon>
        <taxon>Alphaproteobacteria</taxon>
        <taxon>Hyphomicrobiales</taxon>
        <taxon>Chelatococcaceae</taxon>
        <taxon>Camelimonas</taxon>
    </lineage>
</organism>
<sequence>MAEISGGVALARSLKALGVSEVFTLHGGHLDSFLVACQDNDIRLTDTRHEASAGHAAEAFARAAGEVGVCVITAGPGFANVLTSIVNAWLDATPVLYIAGAPPLREVETNPLQGGFDQVAMAAPVTKWAHRVTHVERIPDLVEKAVRLARSGRPGPVFLEVPIDVMFGRADEAGMRMPARPAFEGRPAPSAAAADRLLAMLREAERPVIIAGGGAASVRAAGLLRRFASLTGVPVLESLKGAGVLPPEHPQYVGGAGALAVAAMVHDQRPDLVVLLGARMGLFLGGRSGAIIPDGARVAQIDVDGAEIGRLRPVDLAIVADAAETLEALLARGGDAPWPDRGAWTKLLQEAPKLAAAPFAGAPPLGPNGLLHPFHAARAVAEALAPDTAIAWDGGEAPAWIRPLVRTPEVGLNAGNGYLGCLGVGQGFAIGLARARPRRPVALFLGDGAAGFHIAEFDTMVRHRLPVTTVIFNNACWGMSQHGQELVFGRQHLTAVKLAATDYHEVARGFGCYGEKVTRLEDIAPAIRRAQAQDLPACVNIVTDPDVVHPVTVTMVGDVESEGQIPVPYYENIPVPGYRKET</sequence>
<comment type="caution">
    <text evidence="8">The sequence shown here is derived from an EMBL/GenBank/DDBJ whole genome shotgun (WGS) entry which is preliminary data.</text>
</comment>
<dbReference type="InterPro" id="IPR029061">
    <property type="entry name" value="THDP-binding"/>
</dbReference>
<evidence type="ECO:0000256" key="2">
    <source>
        <dbReference type="ARBA" id="ARBA00007812"/>
    </source>
</evidence>
<dbReference type="Proteomes" id="UP001595536">
    <property type="component" value="Unassembled WGS sequence"/>
</dbReference>
<evidence type="ECO:0000256" key="4">
    <source>
        <dbReference type="RuleBase" id="RU362132"/>
    </source>
</evidence>
<dbReference type="SUPFAM" id="SSF52467">
    <property type="entry name" value="DHS-like NAD/FAD-binding domain"/>
    <property type="match status" value="1"/>
</dbReference>
<gene>
    <name evidence="8" type="ORF">ACFOEX_10370</name>
</gene>
<evidence type="ECO:0000313" key="8">
    <source>
        <dbReference type="EMBL" id="MFC3266756.1"/>
    </source>
</evidence>
<proteinExistence type="inferred from homology"/>
<dbReference type="InterPro" id="IPR011766">
    <property type="entry name" value="TPP_enzyme_TPP-bd"/>
</dbReference>
<accession>A0ABV7LFV0</accession>
<dbReference type="InterPro" id="IPR012000">
    <property type="entry name" value="Thiamin_PyroP_enz_cen_dom"/>
</dbReference>
<dbReference type="Gene3D" id="3.40.50.1220">
    <property type="entry name" value="TPP-binding domain"/>
    <property type="match status" value="1"/>
</dbReference>
<dbReference type="SUPFAM" id="SSF52518">
    <property type="entry name" value="Thiamin diphosphate-binding fold (THDP-binding)"/>
    <property type="match status" value="2"/>
</dbReference>
<dbReference type="Pfam" id="PF02776">
    <property type="entry name" value="TPP_enzyme_N"/>
    <property type="match status" value="1"/>
</dbReference>
<feature type="domain" description="Thiamine pyrophosphate enzyme N-terminal TPP-binding" evidence="7">
    <location>
        <begin position="6"/>
        <end position="121"/>
    </location>
</feature>
<reference evidence="9" key="1">
    <citation type="journal article" date="2019" name="Int. J. Syst. Evol. Microbiol.">
        <title>The Global Catalogue of Microorganisms (GCM) 10K type strain sequencing project: providing services to taxonomists for standard genome sequencing and annotation.</title>
        <authorList>
            <consortium name="The Broad Institute Genomics Platform"/>
            <consortium name="The Broad Institute Genome Sequencing Center for Infectious Disease"/>
            <person name="Wu L."/>
            <person name="Ma J."/>
        </authorList>
    </citation>
    <scope>NUCLEOTIDE SEQUENCE [LARGE SCALE GENOMIC DNA]</scope>
    <source>
        <strain evidence="9">CCM 7941</strain>
    </source>
</reference>
<dbReference type="CDD" id="cd02004">
    <property type="entry name" value="TPP_BZL_OCoD_HPCL"/>
    <property type="match status" value="1"/>
</dbReference>
<evidence type="ECO:0000259" key="5">
    <source>
        <dbReference type="Pfam" id="PF00205"/>
    </source>
</evidence>
<evidence type="ECO:0000259" key="6">
    <source>
        <dbReference type="Pfam" id="PF02775"/>
    </source>
</evidence>
<protein>
    <submittedName>
        <fullName evidence="8">Thiamine pyrophosphate-binding protein</fullName>
    </submittedName>
</protein>
<comment type="similarity">
    <text evidence="2 4">Belongs to the TPP enzyme family.</text>
</comment>
<dbReference type="EMBL" id="JBHRUV010000052">
    <property type="protein sequence ID" value="MFC3266756.1"/>
    <property type="molecule type" value="Genomic_DNA"/>
</dbReference>
<dbReference type="Pfam" id="PF02775">
    <property type="entry name" value="TPP_enzyme_C"/>
    <property type="match status" value="1"/>
</dbReference>
<feature type="domain" description="Thiamine pyrophosphate enzyme central" evidence="5">
    <location>
        <begin position="195"/>
        <end position="329"/>
    </location>
</feature>
<evidence type="ECO:0000313" key="9">
    <source>
        <dbReference type="Proteomes" id="UP001595536"/>
    </source>
</evidence>
<feature type="domain" description="Thiamine pyrophosphate enzyme TPP-binding" evidence="6">
    <location>
        <begin position="395"/>
        <end position="541"/>
    </location>
</feature>
<dbReference type="Gene3D" id="3.40.50.970">
    <property type="match status" value="2"/>
</dbReference>
<dbReference type="PANTHER" id="PTHR18968:SF166">
    <property type="entry name" value="2-HYDROXYACYL-COA LYASE 2"/>
    <property type="match status" value="1"/>
</dbReference>
<dbReference type="PANTHER" id="PTHR18968">
    <property type="entry name" value="THIAMINE PYROPHOSPHATE ENZYMES"/>
    <property type="match status" value="1"/>
</dbReference>
<comment type="cofactor">
    <cofactor evidence="1">
        <name>thiamine diphosphate</name>
        <dbReference type="ChEBI" id="CHEBI:58937"/>
    </cofactor>
</comment>
<dbReference type="CDD" id="cd07035">
    <property type="entry name" value="TPP_PYR_POX_like"/>
    <property type="match status" value="1"/>
</dbReference>
<keyword evidence="9" id="KW-1185">Reference proteome</keyword>
<dbReference type="RefSeq" id="WP_376828994.1">
    <property type="nucleotide sequence ID" value="NZ_JBHLWR010000004.1"/>
</dbReference>